<feature type="domain" description="Core" evidence="1">
    <location>
        <begin position="1"/>
        <end position="110"/>
    </location>
</feature>
<dbReference type="Gene3D" id="2.60.300.12">
    <property type="entry name" value="HesB-like domain"/>
    <property type="match status" value="1"/>
</dbReference>
<dbReference type="Proteomes" id="UP000321429">
    <property type="component" value="Unassembled WGS sequence"/>
</dbReference>
<keyword evidence="4" id="KW-1185">Reference proteome</keyword>
<reference evidence="3 4" key="1">
    <citation type="journal article" date="2015" name="Genome Announc.">
        <title>Expanding the biotechnology potential of lactobacilli through comparative genomics of 213 strains and associated genera.</title>
        <authorList>
            <person name="Sun Z."/>
            <person name="Harris H.M."/>
            <person name="McCann A."/>
            <person name="Guo C."/>
            <person name="Argimon S."/>
            <person name="Zhang W."/>
            <person name="Yang X."/>
            <person name="Jeffery I.B."/>
            <person name="Cooney J.C."/>
            <person name="Kagawa T.F."/>
            <person name="Liu W."/>
            <person name="Song Y."/>
            <person name="Salvetti E."/>
            <person name="Wrobel A."/>
            <person name="Rasinkangas P."/>
            <person name="Parkhill J."/>
            <person name="Rea M.C."/>
            <person name="O'Sullivan O."/>
            <person name="Ritari J."/>
            <person name="Douillard F.P."/>
            <person name="Paul Ross R."/>
            <person name="Yang R."/>
            <person name="Briner A.E."/>
            <person name="Felis G.E."/>
            <person name="de Vos W.M."/>
            <person name="Barrangou R."/>
            <person name="Klaenhammer T.R."/>
            <person name="Caufield P.W."/>
            <person name="Cui Y."/>
            <person name="Zhang H."/>
            <person name="O'Toole P.W."/>
        </authorList>
    </citation>
    <scope>NUCLEOTIDE SEQUENCE [LARGE SCALE GENOMIC DNA]</scope>
    <source>
        <strain evidence="3 4">DSM 22696</strain>
    </source>
</reference>
<dbReference type="STRING" id="348151.IV55_GL000185"/>
<dbReference type="InterPro" id="IPR035903">
    <property type="entry name" value="HesB-like_dom_sf"/>
</dbReference>
<reference evidence="2 5" key="2">
    <citation type="submission" date="2019-07" db="EMBL/GenBank/DDBJ databases">
        <title>Whole genome shotgun sequence of Lactobacillus siliginis NBRC 101315.</title>
        <authorList>
            <person name="Hosoyama A."/>
            <person name="Uohara A."/>
            <person name="Ohji S."/>
            <person name="Ichikawa N."/>
        </authorList>
    </citation>
    <scope>NUCLEOTIDE SEQUENCE [LARGE SCALE GENOMIC DNA]</scope>
    <source>
        <strain evidence="2 5">NBRC 101315</strain>
    </source>
</reference>
<name>A0A0R2L648_9LACO</name>
<sequence>MNFNIKEAAADYLATKISPDAVLVLATDDGSNKYSTIGGTCAIGDKFQLVELSAKDPEFNVELQTSDGQIVYTSNNEATFLGNGLTLDFVHNSLVLKNDSGLLDGAVTINHFADQQPLATADLKALGNQIC</sequence>
<accession>A0A0R2L648</accession>
<proteinExistence type="predicted"/>
<dbReference type="EMBL" id="BJUD01000034">
    <property type="protein sequence ID" value="GEK29140.1"/>
    <property type="molecule type" value="Genomic_DNA"/>
</dbReference>
<dbReference type="EMBL" id="JQCB01000001">
    <property type="protein sequence ID" value="KRN97257.1"/>
    <property type="molecule type" value="Genomic_DNA"/>
</dbReference>
<evidence type="ECO:0000313" key="4">
    <source>
        <dbReference type="Proteomes" id="UP000051139"/>
    </source>
</evidence>
<dbReference type="SUPFAM" id="SSF89360">
    <property type="entry name" value="HesB-like domain"/>
    <property type="match status" value="1"/>
</dbReference>
<dbReference type="InterPro" id="IPR000361">
    <property type="entry name" value="ATAP_core_dom"/>
</dbReference>
<evidence type="ECO:0000259" key="1">
    <source>
        <dbReference type="Pfam" id="PF01521"/>
    </source>
</evidence>
<dbReference type="RefSeq" id="WP_057808518.1">
    <property type="nucleotide sequence ID" value="NZ_BJUD01000034.1"/>
</dbReference>
<dbReference type="AlphaFoldDB" id="A0A0R2L648"/>
<dbReference type="PATRIC" id="fig|348151.3.peg.188"/>
<evidence type="ECO:0000313" key="5">
    <source>
        <dbReference type="Proteomes" id="UP000321429"/>
    </source>
</evidence>
<dbReference type="OrthoDB" id="2187371at2"/>
<gene>
    <name evidence="3" type="ORF">IV55_GL000185</name>
    <name evidence="2" type="ORF">LSI01_14510</name>
</gene>
<organism evidence="3 4">
    <name type="scientific">Furfurilactobacillus siliginis</name>
    <dbReference type="NCBI Taxonomy" id="348151"/>
    <lineage>
        <taxon>Bacteria</taxon>
        <taxon>Bacillati</taxon>
        <taxon>Bacillota</taxon>
        <taxon>Bacilli</taxon>
        <taxon>Lactobacillales</taxon>
        <taxon>Lactobacillaceae</taxon>
        <taxon>Furfurilactobacillus</taxon>
    </lineage>
</organism>
<dbReference type="Proteomes" id="UP000051139">
    <property type="component" value="Unassembled WGS sequence"/>
</dbReference>
<evidence type="ECO:0000313" key="3">
    <source>
        <dbReference type="EMBL" id="KRN97257.1"/>
    </source>
</evidence>
<evidence type="ECO:0000313" key="2">
    <source>
        <dbReference type="EMBL" id="GEK29140.1"/>
    </source>
</evidence>
<dbReference type="Pfam" id="PF01521">
    <property type="entry name" value="Fe-S_biosyn"/>
    <property type="match status" value="1"/>
</dbReference>
<comment type="caution">
    <text evidence="3">The sequence shown here is derived from an EMBL/GenBank/DDBJ whole genome shotgun (WGS) entry which is preliminary data.</text>
</comment>
<protein>
    <recommendedName>
        <fullName evidence="1">Core domain-containing protein</fullName>
    </recommendedName>
</protein>